<dbReference type="PANTHER" id="PTHR35849:SF1">
    <property type="entry name" value="INTERMEMBRANE PHOSPHOLIPID TRANSPORT SYSTEM BINDING PROTEIN MLAB"/>
    <property type="match status" value="1"/>
</dbReference>
<dbReference type="CDD" id="cd07043">
    <property type="entry name" value="STAS_anti-anti-sigma_factors"/>
    <property type="match status" value="1"/>
</dbReference>
<evidence type="ECO:0000313" key="2">
    <source>
        <dbReference type="EMBL" id="MCL1139458.1"/>
    </source>
</evidence>
<name>A0A9X2CDQ2_9GAMM</name>
<dbReference type="PROSITE" id="PS50801">
    <property type="entry name" value="STAS"/>
    <property type="match status" value="1"/>
</dbReference>
<reference evidence="2" key="1">
    <citation type="submission" date="2022-01" db="EMBL/GenBank/DDBJ databases">
        <title>Whole genome-based taxonomy of the Shewanellaceae.</title>
        <authorList>
            <person name="Martin-Rodriguez A.J."/>
        </authorList>
    </citation>
    <scope>NUCLEOTIDE SEQUENCE</scope>
    <source>
        <strain evidence="2">KCTC 23973</strain>
    </source>
</reference>
<dbReference type="InterPro" id="IPR052746">
    <property type="entry name" value="MlaB_ABC_Transporter"/>
</dbReference>
<evidence type="ECO:0000313" key="3">
    <source>
        <dbReference type="Proteomes" id="UP001139293"/>
    </source>
</evidence>
<dbReference type="Proteomes" id="UP001139293">
    <property type="component" value="Unassembled WGS sequence"/>
</dbReference>
<proteinExistence type="predicted"/>
<organism evidence="2 3">
    <name type="scientific">Shewanella pneumatophori</name>
    <dbReference type="NCBI Taxonomy" id="314092"/>
    <lineage>
        <taxon>Bacteria</taxon>
        <taxon>Pseudomonadati</taxon>
        <taxon>Pseudomonadota</taxon>
        <taxon>Gammaproteobacteria</taxon>
        <taxon>Alteromonadales</taxon>
        <taxon>Shewanellaceae</taxon>
        <taxon>Shewanella</taxon>
    </lineage>
</organism>
<dbReference type="PANTHER" id="PTHR35849">
    <property type="entry name" value="BLR2341 PROTEIN"/>
    <property type="match status" value="1"/>
</dbReference>
<keyword evidence="3" id="KW-1185">Reference proteome</keyword>
<protein>
    <submittedName>
        <fullName evidence="2">STAS domain-containing protein</fullName>
    </submittedName>
</protein>
<accession>A0A9X2CDQ2</accession>
<dbReference type="InterPro" id="IPR002645">
    <property type="entry name" value="STAS_dom"/>
</dbReference>
<evidence type="ECO:0000259" key="1">
    <source>
        <dbReference type="PROSITE" id="PS50801"/>
    </source>
</evidence>
<dbReference type="RefSeq" id="WP_248950593.1">
    <property type="nucleotide sequence ID" value="NZ_JAKILB010000007.1"/>
</dbReference>
<dbReference type="Pfam" id="PF13466">
    <property type="entry name" value="STAS_2"/>
    <property type="match status" value="1"/>
</dbReference>
<dbReference type="AlphaFoldDB" id="A0A9X2CDQ2"/>
<gene>
    <name evidence="2" type="ORF">L2740_12985</name>
</gene>
<dbReference type="Gene3D" id="3.30.750.24">
    <property type="entry name" value="STAS domain"/>
    <property type="match status" value="1"/>
</dbReference>
<feature type="domain" description="STAS" evidence="1">
    <location>
        <begin position="13"/>
        <end position="97"/>
    </location>
</feature>
<dbReference type="InterPro" id="IPR058548">
    <property type="entry name" value="MlaB-like_STAS"/>
</dbReference>
<dbReference type="InterPro" id="IPR036513">
    <property type="entry name" value="STAS_dom_sf"/>
</dbReference>
<sequence>MAEFKQQGNTCIVSGQLDQQAVRSLWNGRDSILATETSALQLSKIEYCDSAGVAFLLELVGIHAAKGVSLKLVSPSEQLKKFIILYDLNDFFIEEAK</sequence>
<comment type="caution">
    <text evidence="2">The sequence shown here is derived from an EMBL/GenBank/DDBJ whole genome shotgun (WGS) entry which is preliminary data.</text>
</comment>
<dbReference type="SUPFAM" id="SSF52091">
    <property type="entry name" value="SpoIIaa-like"/>
    <property type="match status" value="1"/>
</dbReference>
<dbReference type="EMBL" id="JAKILB010000007">
    <property type="protein sequence ID" value="MCL1139458.1"/>
    <property type="molecule type" value="Genomic_DNA"/>
</dbReference>